<comment type="caution">
    <text evidence="2">The sequence shown here is derived from an EMBL/GenBank/DDBJ whole genome shotgun (WGS) entry which is preliminary data.</text>
</comment>
<reference evidence="2 3" key="1">
    <citation type="submission" date="2013-05" db="EMBL/GenBank/DDBJ databases">
        <title>Genome assembly of Chondromyces apiculatus DSM 436.</title>
        <authorList>
            <person name="Sharma G."/>
            <person name="Khatri I."/>
            <person name="Kaur C."/>
            <person name="Mayilraj S."/>
            <person name="Subramanian S."/>
        </authorList>
    </citation>
    <scope>NUCLEOTIDE SEQUENCE [LARGE SCALE GENOMIC DNA]</scope>
    <source>
        <strain evidence="2 3">DSM 436</strain>
    </source>
</reference>
<evidence type="ECO:0000256" key="1">
    <source>
        <dbReference type="SAM" id="MobiDB-lite"/>
    </source>
</evidence>
<dbReference type="AlphaFoldDB" id="A0A017SXM8"/>
<keyword evidence="3" id="KW-1185">Reference proteome</keyword>
<protein>
    <submittedName>
        <fullName evidence="2">Uncharacterized protein</fullName>
    </submittedName>
</protein>
<dbReference type="STRING" id="1192034.CAP_7810"/>
<dbReference type="EMBL" id="ASRX01000072">
    <property type="protein sequence ID" value="EYF01744.1"/>
    <property type="molecule type" value="Genomic_DNA"/>
</dbReference>
<gene>
    <name evidence="2" type="ORF">CAP_7810</name>
</gene>
<dbReference type="Proteomes" id="UP000019678">
    <property type="component" value="Unassembled WGS sequence"/>
</dbReference>
<feature type="region of interest" description="Disordered" evidence="1">
    <location>
        <begin position="1"/>
        <end position="43"/>
    </location>
</feature>
<evidence type="ECO:0000313" key="3">
    <source>
        <dbReference type="Proteomes" id="UP000019678"/>
    </source>
</evidence>
<accession>A0A017SXM8</accession>
<proteinExistence type="predicted"/>
<evidence type="ECO:0000313" key="2">
    <source>
        <dbReference type="EMBL" id="EYF01744.1"/>
    </source>
</evidence>
<feature type="compositionally biased region" description="Basic and acidic residues" evidence="1">
    <location>
        <begin position="1"/>
        <end position="11"/>
    </location>
</feature>
<organism evidence="2 3">
    <name type="scientific">Chondromyces apiculatus DSM 436</name>
    <dbReference type="NCBI Taxonomy" id="1192034"/>
    <lineage>
        <taxon>Bacteria</taxon>
        <taxon>Pseudomonadati</taxon>
        <taxon>Myxococcota</taxon>
        <taxon>Polyangia</taxon>
        <taxon>Polyangiales</taxon>
        <taxon>Polyangiaceae</taxon>
        <taxon>Chondromyces</taxon>
    </lineage>
</organism>
<name>A0A017SXM8_9BACT</name>
<sequence length="43" mass="4728">MRRAERDHWGSGKDSVAYRGSIVFRSGGRPTHGWEPMSAGQGP</sequence>